<name>A0A4Y2MJV2_ARAVE</name>
<keyword evidence="4" id="KW-1185">Reference proteome</keyword>
<dbReference type="Proteomes" id="UP000499080">
    <property type="component" value="Unassembled WGS sequence"/>
</dbReference>
<comment type="caution">
    <text evidence="2">The sequence shown here is derived from an EMBL/GenBank/DDBJ whole genome shotgun (WGS) entry which is preliminary data.</text>
</comment>
<proteinExistence type="predicted"/>
<evidence type="ECO:0000313" key="4">
    <source>
        <dbReference type="Proteomes" id="UP000499080"/>
    </source>
</evidence>
<dbReference type="EMBL" id="BGPR01123123">
    <property type="protein sequence ID" value="GBN26047.1"/>
    <property type="molecule type" value="Genomic_DNA"/>
</dbReference>
<organism evidence="2 4">
    <name type="scientific">Araneus ventricosus</name>
    <name type="common">Orbweaver spider</name>
    <name type="synonym">Epeira ventricosa</name>
    <dbReference type="NCBI Taxonomy" id="182803"/>
    <lineage>
        <taxon>Eukaryota</taxon>
        <taxon>Metazoa</taxon>
        <taxon>Ecdysozoa</taxon>
        <taxon>Arthropoda</taxon>
        <taxon>Chelicerata</taxon>
        <taxon>Arachnida</taxon>
        <taxon>Araneae</taxon>
        <taxon>Araneomorphae</taxon>
        <taxon>Entelegynae</taxon>
        <taxon>Araneoidea</taxon>
        <taxon>Araneidae</taxon>
        <taxon>Araneus</taxon>
    </lineage>
</organism>
<evidence type="ECO:0000313" key="1">
    <source>
        <dbReference type="EMBL" id="GBN25874.1"/>
    </source>
</evidence>
<gene>
    <name evidence="2" type="ORF">AVEN_259073_1</name>
    <name evidence="3" type="ORF">AVEN_30973_1</name>
    <name evidence="1" type="ORF">AVEN_8481_1</name>
</gene>
<accession>A0A4Y2MJV2</accession>
<evidence type="ECO:0000313" key="3">
    <source>
        <dbReference type="EMBL" id="GBN26049.1"/>
    </source>
</evidence>
<dbReference type="EMBL" id="BGPR01123057">
    <property type="protein sequence ID" value="GBN25874.1"/>
    <property type="molecule type" value="Genomic_DNA"/>
</dbReference>
<protein>
    <recommendedName>
        <fullName evidence="5">RNase H type-1 domain-containing protein</fullName>
    </recommendedName>
</protein>
<feature type="non-terminal residue" evidence="2">
    <location>
        <position position="33"/>
    </location>
</feature>
<evidence type="ECO:0000313" key="2">
    <source>
        <dbReference type="EMBL" id="GBN26047.1"/>
    </source>
</evidence>
<sequence>MSRFEVVIRAKENFNLAGGQIGLAWVKAHAGNP</sequence>
<evidence type="ECO:0008006" key="5">
    <source>
        <dbReference type="Google" id="ProtNLM"/>
    </source>
</evidence>
<reference evidence="2 4" key="1">
    <citation type="journal article" date="2019" name="Sci. Rep.">
        <title>Orb-weaving spider Araneus ventricosus genome elucidates the spidroin gene catalogue.</title>
        <authorList>
            <person name="Kono N."/>
            <person name="Nakamura H."/>
            <person name="Ohtoshi R."/>
            <person name="Moran D.A.P."/>
            <person name="Shinohara A."/>
            <person name="Yoshida Y."/>
            <person name="Fujiwara M."/>
            <person name="Mori M."/>
            <person name="Tomita M."/>
            <person name="Arakawa K."/>
        </authorList>
    </citation>
    <scope>NUCLEOTIDE SEQUENCE [LARGE SCALE GENOMIC DNA]</scope>
</reference>
<dbReference type="AlphaFoldDB" id="A0A4Y2MJV2"/>
<dbReference type="EMBL" id="BGPR01123124">
    <property type="protein sequence ID" value="GBN26049.1"/>
    <property type="molecule type" value="Genomic_DNA"/>
</dbReference>